<comment type="function">
    <text evidence="5">This is one of the proteins that binds to the 5S RNA in the ribosome where it forms part of the central protuberance.</text>
</comment>
<dbReference type="Gene3D" id="2.40.240.10">
    <property type="entry name" value="Ribosomal Protein L25, Chain P"/>
    <property type="match status" value="1"/>
</dbReference>
<evidence type="ECO:0000313" key="9">
    <source>
        <dbReference type="Proteomes" id="UP000518887"/>
    </source>
</evidence>
<dbReference type="GO" id="GO:0022625">
    <property type="term" value="C:cytosolic large ribosomal subunit"/>
    <property type="evidence" value="ECO:0007669"/>
    <property type="project" value="TreeGrafter"/>
</dbReference>
<dbReference type="InterPro" id="IPR020057">
    <property type="entry name" value="Ribosomal_bL25_b-dom"/>
</dbReference>
<evidence type="ECO:0000256" key="1">
    <source>
        <dbReference type="ARBA" id="ARBA00022730"/>
    </source>
</evidence>
<dbReference type="NCBIfam" id="TIGR00731">
    <property type="entry name" value="bL25_bact_ctc"/>
    <property type="match status" value="1"/>
</dbReference>
<dbReference type="Pfam" id="PF14693">
    <property type="entry name" value="Ribosomal_TL5_C"/>
    <property type="match status" value="1"/>
</dbReference>
<dbReference type="InterPro" id="IPR011035">
    <property type="entry name" value="Ribosomal_bL25/Gln-tRNA_synth"/>
</dbReference>
<dbReference type="PANTHER" id="PTHR33284">
    <property type="entry name" value="RIBOSOMAL PROTEIN L25/GLN-TRNA SYNTHETASE, ANTI-CODON-BINDING DOMAIN-CONTAINING PROTEIN"/>
    <property type="match status" value="1"/>
</dbReference>
<comment type="caution">
    <text evidence="8">The sequence shown here is derived from an EMBL/GenBank/DDBJ whole genome shotgun (WGS) entry which is preliminary data.</text>
</comment>
<dbReference type="Gene3D" id="2.170.120.20">
    <property type="entry name" value="Ribosomal protein L25, beta domain"/>
    <property type="match status" value="1"/>
</dbReference>
<protein>
    <recommendedName>
        <fullName evidence="5">Large ribosomal subunit protein bL25</fullName>
    </recommendedName>
    <alternativeName>
        <fullName evidence="5">General stress protein CTC</fullName>
    </alternativeName>
</protein>
<dbReference type="HAMAP" id="MF_01334">
    <property type="entry name" value="Ribosomal_bL25_CTC"/>
    <property type="match status" value="1"/>
</dbReference>
<reference evidence="8 9" key="1">
    <citation type="submission" date="2020-08" db="EMBL/GenBank/DDBJ databases">
        <title>Genomic Encyclopedia of Type Strains, Phase IV (KMG-IV): sequencing the most valuable type-strain genomes for metagenomic binning, comparative biology and taxonomic classification.</title>
        <authorList>
            <person name="Goeker M."/>
        </authorList>
    </citation>
    <scope>NUCLEOTIDE SEQUENCE [LARGE SCALE GENOMIC DNA]</scope>
    <source>
        <strain evidence="8 9">DSM 103462</strain>
    </source>
</reference>
<dbReference type="PANTHER" id="PTHR33284:SF1">
    <property type="entry name" value="RIBOSOMAL PROTEIN L25_GLN-TRNA SYNTHETASE, ANTI-CODON-BINDING DOMAIN-CONTAINING PROTEIN"/>
    <property type="match status" value="1"/>
</dbReference>
<evidence type="ECO:0000313" key="8">
    <source>
        <dbReference type="EMBL" id="MBB5226366.1"/>
    </source>
</evidence>
<dbReference type="GO" id="GO:0008097">
    <property type="term" value="F:5S rRNA binding"/>
    <property type="evidence" value="ECO:0007669"/>
    <property type="project" value="InterPro"/>
</dbReference>
<evidence type="ECO:0000259" key="7">
    <source>
        <dbReference type="Pfam" id="PF14693"/>
    </source>
</evidence>
<dbReference type="EMBL" id="JACHFQ010000005">
    <property type="protein sequence ID" value="MBB5226366.1"/>
    <property type="molecule type" value="Genomic_DNA"/>
</dbReference>
<evidence type="ECO:0000256" key="5">
    <source>
        <dbReference type="HAMAP-Rule" id="MF_01334"/>
    </source>
</evidence>
<dbReference type="GO" id="GO:0006412">
    <property type="term" value="P:translation"/>
    <property type="evidence" value="ECO:0007669"/>
    <property type="project" value="UniProtKB-UniRule"/>
</dbReference>
<proteinExistence type="inferred from homology"/>
<comment type="similarity">
    <text evidence="5">Belongs to the bacterial ribosomal protein bL25 family. CTC subfamily.</text>
</comment>
<accession>A0A7W8LMB6</accession>
<evidence type="ECO:0000256" key="2">
    <source>
        <dbReference type="ARBA" id="ARBA00022884"/>
    </source>
</evidence>
<dbReference type="RefSeq" id="WP_184659553.1">
    <property type="nucleotide sequence ID" value="NZ_CP031518.1"/>
</dbReference>
<dbReference type="Proteomes" id="UP000518887">
    <property type="component" value="Unassembled WGS sequence"/>
</dbReference>
<keyword evidence="4 5" id="KW-0687">Ribonucleoprotein</keyword>
<dbReference type="SUPFAM" id="SSF50715">
    <property type="entry name" value="Ribosomal protein L25-like"/>
    <property type="match status" value="1"/>
</dbReference>
<keyword evidence="3 5" id="KW-0689">Ribosomal protein</keyword>
<dbReference type="CDD" id="cd00495">
    <property type="entry name" value="Ribosomal_L25_TL5_CTC"/>
    <property type="match status" value="1"/>
</dbReference>
<keyword evidence="1 5" id="KW-0699">rRNA-binding</keyword>
<comment type="subunit">
    <text evidence="5">Part of the 50S ribosomal subunit; part of the 5S rRNA/L5/L18/L25 subcomplex. Contacts the 5S rRNA. Binds to the 5S rRNA independently of L5 and L18.</text>
</comment>
<keyword evidence="2 5" id="KW-0694">RNA-binding</keyword>
<evidence type="ECO:0000259" key="6">
    <source>
        <dbReference type="Pfam" id="PF01386"/>
    </source>
</evidence>
<evidence type="ECO:0000256" key="4">
    <source>
        <dbReference type="ARBA" id="ARBA00023274"/>
    </source>
</evidence>
<dbReference type="AlphaFoldDB" id="A0A7W8LMB6"/>
<dbReference type="GO" id="GO:0003735">
    <property type="term" value="F:structural constituent of ribosome"/>
    <property type="evidence" value="ECO:0007669"/>
    <property type="project" value="InterPro"/>
</dbReference>
<dbReference type="InterPro" id="IPR037121">
    <property type="entry name" value="Ribosomal_bL25_C"/>
</dbReference>
<gene>
    <name evidence="5" type="primary">rplY</name>
    <name evidence="5" type="synonym">ctc</name>
    <name evidence="8" type="ORF">HNP76_001739</name>
</gene>
<sequence>MDQFVIEAKVRSETGKKAAKAIRATGRIPAVVYDEAGKATSVTVDSVQFNKAWRSITATTLVTLDVEGKKYDAFIRDTEYNIIKDEVLHADFFAVSNKKPVVRTYKIQYQGTPAGVLKGGFMVKHVPEVKVKALPKDLPVRVVIDVSGVNIGDVFRVKDMNLGDKVTVLTNAEDSLVSVAPAR</sequence>
<dbReference type="InterPro" id="IPR001021">
    <property type="entry name" value="Ribosomal_bL25_long"/>
</dbReference>
<feature type="domain" description="Large ribosomal subunit protein bL25 L25" evidence="6">
    <location>
        <begin position="6"/>
        <end position="92"/>
    </location>
</feature>
<organism evidence="8 9">
    <name type="scientific">Treponema ruminis</name>
    <dbReference type="NCBI Taxonomy" id="744515"/>
    <lineage>
        <taxon>Bacteria</taxon>
        <taxon>Pseudomonadati</taxon>
        <taxon>Spirochaetota</taxon>
        <taxon>Spirochaetia</taxon>
        <taxon>Spirochaetales</taxon>
        <taxon>Treponemataceae</taxon>
        <taxon>Treponema</taxon>
    </lineage>
</organism>
<keyword evidence="9" id="KW-1185">Reference proteome</keyword>
<feature type="domain" description="Large ribosomal subunit protein bL25 beta" evidence="7">
    <location>
        <begin position="106"/>
        <end position="182"/>
    </location>
</feature>
<dbReference type="InterPro" id="IPR029751">
    <property type="entry name" value="Ribosomal_L25_dom"/>
</dbReference>
<evidence type="ECO:0000256" key="3">
    <source>
        <dbReference type="ARBA" id="ARBA00022980"/>
    </source>
</evidence>
<name>A0A7W8LMB6_9SPIR</name>
<dbReference type="InterPro" id="IPR020930">
    <property type="entry name" value="Ribosomal_uL5_bac-type"/>
</dbReference>
<dbReference type="Pfam" id="PF01386">
    <property type="entry name" value="Ribosomal_L25p"/>
    <property type="match status" value="1"/>
</dbReference>
<dbReference type="InterPro" id="IPR020056">
    <property type="entry name" value="Rbsml_bL25/Gln-tRNA_synth_N"/>
</dbReference>